<keyword evidence="2" id="KW-0472">Membrane</keyword>
<dbReference type="EMBL" id="MUFB01000026">
    <property type="protein sequence ID" value="OOE82712.1"/>
    <property type="molecule type" value="Genomic_DNA"/>
</dbReference>
<evidence type="ECO:0008006" key="5">
    <source>
        <dbReference type="Google" id="ProtNLM"/>
    </source>
</evidence>
<gene>
    <name evidence="3" type="ORF">BZG73_12655</name>
</gene>
<feature type="transmembrane region" description="Helical" evidence="2">
    <location>
        <begin position="377"/>
        <end position="399"/>
    </location>
</feature>
<accession>A0ABX3K6C4</accession>
<reference evidence="3 4" key="1">
    <citation type="journal article" date="2017" name="Genome Announc.">
        <title>Draft Genome Sequences of Salinivibrio proteolyticus, Salinivibrio sharmensis, Salinivibrio siamensis, Salinivibrio costicola subsp. alcaliphilus, Salinivibrio costicola subsp. vallismortis, and 29 New Isolates Belonging to the Genus Salinivibrio.</title>
        <authorList>
            <person name="Lopez-Hermoso C."/>
            <person name="de la Haba R.R."/>
            <person name="Sanchez-Porro C."/>
            <person name="Bayliss S.C."/>
            <person name="Feil E.J."/>
            <person name="Ventosa A."/>
        </authorList>
    </citation>
    <scope>NUCLEOTIDE SEQUENCE [LARGE SCALE GENOMIC DNA]</scope>
    <source>
        <strain evidence="3 4">JCM 14472</strain>
    </source>
</reference>
<keyword evidence="2" id="KW-0812">Transmembrane</keyword>
<dbReference type="Proteomes" id="UP000189410">
    <property type="component" value="Unassembled WGS sequence"/>
</dbReference>
<feature type="region of interest" description="Disordered" evidence="1">
    <location>
        <begin position="1"/>
        <end position="57"/>
    </location>
</feature>
<proteinExistence type="predicted"/>
<feature type="transmembrane region" description="Helical" evidence="2">
    <location>
        <begin position="345"/>
        <end position="371"/>
    </location>
</feature>
<evidence type="ECO:0000256" key="1">
    <source>
        <dbReference type="SAM" id="MobiDB-lite"/>
    </source>
</evidence>
<protein>
    <recommendedName>
        <fullName evidence="5">Glycine zipper family protein</fullName>
    </recommendedName>
</protein>
<evidence type="ECO:0000313" key="4">
    <source>
        <dbReference type="Proteomes" id="UP000189410"/>
    </source>
</evidence>
<keyword evidence="2" id="KW-1133">Transmembrane helix</keyword>
<comment type="caution">
    <text evidence="3">The sequence shown here is derived from an EMBL/GenBank/DDBJ whole genome shotgun (WGS) entry which is preliminary data.</text>
</comment>
<organism evidence="3 4">
    <name type="scientific">Salinivibrio siamensis</name>
    <dbReference type="NCBI Taxonomy" id="414286"/>
    <lineage>
        <taxon>Bacteria</taxon>
        <taxon>Pseudomonadati</taxon>
        <taxon>Pseudomonadota</taxon>
        <taxon>Gammaproteobacteria</taxon>
        <taxon>Vibrionales</taxon>
        <taxon>Vibrionaceae</taxon>
        <taxon>Salinivibrio</taxon>
    </lineage>
</organism>
<name>A0ABX3K6C4_9GAMM</name>
<feature type="compositionally biased region" description="Basic and acidic residues" evidence="1">
    <location>
        <begin position="1"/>
        <end position="13"/>
    </location>
</feature>
<sequence length="423" mass="44593">MQESKEAVKRAEAKNFASGGSTPSISAASEPAPVQESTQQKVARQRKARIEESEDNWQKTQAAAFDLAWMQSPKTQPQSALWKALFTDDTPEEKQKLIKQANTHLNEPVREGEIVVIPTAEPRTTKEKEALSALQEEAKAASTELSKLSDEVLTTVNRHFEVLDHFANESLKQLEADGLPSDYYAYASLGVGVASATVQQHLQNINNVLLEINDLYAAQVAMASKTGGVNYGVFVAQRAELFKKLDGSFAGLSKRSIRLPLYTQVKRNLKLSTKSVIHNADEILESGFVKSLGKRIANVSIGASAAKGVGYVGLLLGGASSVSTIYEACSVDSSGECGKVSTREVIGFMGGIALGAVGGNIAAGVSVLALGVVGVTAAPVIAIATVGSFVVGGAIGGIAGTTIGKATGDDLYFLYEKGIELTD</sequence>
<keyword evidence="4" id="KW-1185">Reference proteome</keyword>
<evidence type="ECO:0000313" key="3">
    <source>
        <dbReference type="EMBL" id="OOE82712.1"/>
    </source>
</evidence>
<evidence type="ECO:0000256" key="2">
    <source>
        <dbReference type="SAM" id="Phobius"/>
    </source>
</evidence>
<feature type="compositionally biased region" description="Polar residues" evidence="1">
    <location>
        <begin position="18"/>
        <end position="27"/>
    </location>
</feature>